<dbReference type="AlphaFoldDB" id="A0A212RE94"/>
<feature type="transmembrane region" description="Helical" evidence="7">
    <location>
        <begin position="144"/>
        <end position="169"/>
    </location>
</feature>
<comment type="subcellular location">
    <subcellularLocation>
        <location evidence="1">Membrane</location>
        <topology evidence="1">Multi-pass membrane protein</topology>
    </subcellularLocation>
</comment>
<feature type="transmembrane region" description="Helical" evidence="7">
    <location>
        <begin position="280"/>
        <end position="301"/>
    </location>
</feature>
<dbReference type="EMBL" id="FYEK01000044">
    <property type="protein sequence ID" value="SNB70537.1"/>
    <property type="molecule type" value="Genomic_DNA"/>
</dbReference>
<evidence type="ECO:0000313" key="9">
    <source>
        <dbReference type="EMBL" id="SNB70537.1"/>
    </source>
</evidence>
<feature type="transmembrane region" description="Helical" evidence="7">
    <location>
        <begin position="176"/>
        <end position="196"/>
    </location>
</feature>
<dbReference type="Pfam" id="PF00999">
    <property type="entry name" value="Na_H_Exchanger"/>
    <property type="match status" value="1"/>
</dbReference>
<dbReference type="PANTHER" id="PTHR42751">
    <property type="entry name" value="SODIUM/HYDROGEN EXCHANGER FAMILY/TRKA DOMAIN PROTEIN"/>
    <property type="match status" value="1"/>
</dbReference>
<feature type="transmembrane region" description="Helical" evidence="7">
    <location>
        <begin position="347"/>
        <end position="369"/>
    </location>
</feature>
<dbReference type="RefSeq" id="WP_088571908.1">
    <property type="nucleotide sequence ID" value="NZ_FYEK01000044.1"/>
</dbReference>
<dbReference type="FunCoup" id="A0A212RE94">
    <property type="interactions" value="288"/>
</dbReference>
<dbReference type="Proteomes" id="UP000197025">
    <property type="component" value="Unassembled WGS sequence"/>
</dbReference>
<comment type="similarity">
    <text evidence="2">Belongs to the monovalent cation:proton antiporter 2 (CPA2) transporter (TC 2.A.37) family.</text>
</comment>
<dbReference type="GO" id="GO:0016020">
    <property type="term" value="C:membrane"/>
    <property type="evidence" value="ECO:0007669"/>
    <property type="project" value="UniProtKB-SubCell"/>
</dbReference>
<dbReference type="OrthoDB" id="9781411at2"/>
<dbReference type="InterPro" id="IPR038770">
    <property type="entry name" value="Na+/solute_symporter_sf"/>
</dbReference>
<keyword evidence="3" id="KW-0813">Transport</keyword>
<dbReference type="GO" id="GO:0015297">
    <property type="term" value="F:antiporter activity"/>
    <property type="evidence" value="ECO:0007669"/>
    <property type="project" value="InterPro"/>
</dbReference>
<evidence type="ECO:0000256" key="1">
    <source>
        <dbReference type="ARBA" id="ARBA00004141"/>
    </source>
</evidence>
<accession>A0A212RE94</accession>
<evidence type="ECO:0000256" key="6">
    <source>
        <dbReference type="ARBA" id="ARBA00023136"/>
    </source>
</evidence>
<dbReference type="PANTHER" id="PTHR42751:SF6">
    <property type="entry name" value="CONSERVED INTEGRAL MEMBRANE TRANSPORT PROTEIN-RELATED"/>
    <property type="match status" value="1"/>
</dbReference>
<keyword evidence="4 7" id="KW-0812">Transmembrane</keyword>
<feature type="domain" description="Cation/H+ exchanger transmembrane" evidence="8">
    <location>
        <begin position="13"/>
        <end position="369"/>
    </location>
</feature>
<feature type="transmembrane region" description="Helical" evidence="7">
    <location>
        <begin position="216"/>
        <end position="244"/>
    </location>
</feature>
<evidence type="ECO:0000256" key="2">
    <source>
        <dbReference type="ARBA" id="ARBA00005551"/>
    </source>
</evidence>
<evidence type="ECO:0000259" key="8">
    <source>
        <dbReference type="Pfam" id="PF00999"/>
    </source>
</evidence>
<protein>
    <submittedName>
        <fullName evidence="9">Monovalent cation:H+ antiporter-2, CPA2 family</fullName>
    </submittedName>
</protein>
<organism evidence="9 10">
    <name type="scientific">Thermoflexus hugenholtzii JAD2</name>
    <dbReference type="NCBI Taxonomy" id="877466"/>
    <lineage>
        <taxon>Bacteria</taxon>
        <taxon>Bacillati</taxon>
        <taxon>Chloroflexota</taxon>
        <taxon>Thermoflexia</taxon>
        <taxon>Thermoflexales</taxon>
        <taxon>Thermoflexaceae</taxon>
        <taxon>Thermoflexus</taxon>
    </lineage>
</organism>
<evidence type="ECO:0000256" key="4">
    <source>
        <dbReference type="ARBA" id="ARBA00022692"/>
    </source>
</evidence>
<keyword evidence="10" id="KW-1185">Reference proteome</keyword>
<dbReference type="InParanoid" id="A0A212RE94"/>
<feature type="transmembrane region" description="Helical" evidence="7">
    <location>
        <begin position="322"/>
        <end position="341"/>
    </location>
</feature>
<dbReference type="GO" id="GO:1902600">
    <property type="term" value="P:proton transmembrane transport"/>
    <property type="evidence" value="ECO:0007669"/>
    <property type="project" value="InterPro"/>
</dbReference>
<feature type="transmembrane region" description="Helical" evidence="7">
    <location>
        <begin position="30"/>
        <end position="48"/>
    </location>
</feature>
<name>A0A212RE94_9CHLR</name>
<proteinExistence type="inferred from homology"/>
<sequence length="373" mass="39171">MILIELGAIFLGLALIHRLAHRLAFSPIPLVLLVGLAFGEGGLLALRLSEPFVRTTAEIGALLLLFMLGLEYSGRELRDALLAHFSDSLVDAFLNFTPGFLLALALGWGLPLALLMGGVTFVTSSGILAHLIDELGWEGRAEARVAVSLSILEDLLIALLLPPVMVLFFRTGEAAIGPLALSLLLSVAAMGTAIRYGQVLSRAIDHENETVLLLSLFGLVLLAGGIALALQIPAAVGAFLLGIAISDPVKERARRLIGPVRDLSATVFFLTLGLRTDPGLLLPVLPLAVLLALATGLTKGLTGWIAAHRAGIRGWARGRAGALLIARGELSGVIAGLVGLTLPTVTFVPLVTAYVLLSTLLGPLVVHWLPREG</sequence>
<dbReference type="InterPro" id="IPR006153">
    <property type="entry name" value="Cation/H_exchanger_TM"/>
</dbReference>
<keyword evidence="6 7" id="KW-0472">Membrane</keyword>
<feature type="transmembrane region" description="Helical" evidence="7">
    <location>
        <begin position="55"/>
        <end position="72"/>
    </location>
</feature>
<keyword evidence="5 7" id="KW-1133">Transmembrane helix</keyword>
<dbReference type="Gene3D" id="1.20.1530.20">
    <property type="match status" value="1"/>
</dbReference>
<evidence type="ECO:0000256" key="5">
    <source>
        <dbReference type="ARBA" id="ARBA00022989"/>
    </source>
</evidence>
<evidence type="ECO:0000256" key="7">
    <source>
        <dbReference type="SAM" id="Phobius"/>
    </source>
</evidence>
<evidence type="ECO:0000313" key="10">
    <source>
        <dbReference type="Proteomes" id="UP000197025"/>
    </source>
</evidence>
<reference evidence="10" key="1">
    <citation type="submission" date="2017-06" db="EMBL/GenBank/DDBJ databases">
        <authorList>
            <person name="Varghese N."/>
            <person name="Submissions S."/>
        </authorList>
    </citation>
    <scope>NUCLEOTIDE SEQUENCE [LARGE SCALE GENOMIC DNA]</scope>
    <source>
        <strain evidence="10">JAD2</strain>
    </source>
</reference>
<gene>
    <name evidence="9" type="ORF">SAMN02746019_00012590</name>
</gene>
<evidence type="ECO:0000256" key="3">
    <source>
        <dbReference type="ARBA" id="ARBA00022448"/>
    </source>
</evidence>